<dbReference type="PANTHER" id="PTHR11728:SF8">
    <property type="entry name" value="GLYCEROL-3-PHOSPHATE DEHYDROGENASE [NAD(+)]-RELATED"/>
    <property type="match status" value="1"/>
</dbReference>
<dbReference type="FunFam" id="1.10.1040.10:FF:000004">
    <property type="entry name" value="Glycerol-3-phosphate dehydrogenase [NAD(+)]"/>
    <property type="match status" value="1"/>
</dbReference>
<dbReference type="GO" id="GO:0005829">
    <property type="term" value="C:cytosol"/>
    <property type="evidence" value="ECO:0007669"/>
    <property type="project" value="TreeGrafter"/>
</dbReference>
<dbReference type="Proteomes" id="UP000054636">
    <property type="component" value="Unassembled WGS sequence"/>
</dbReference>
<dbReference type="Pfam" id="PF07479">
    <property type="entry name" value="NAD_Gly3P_dh_C"/>
    <property type="match status" value="1"/>
</dbReference>
<reference evidence="12 13" key="1">
    <citation type="submission" date="2015-11" db="EMBL/GenBank/DDBJ databases">
        <title>Genomes and virulence difference between two physiological races of Phytophthora nicotianae.</title>
        <authorList>
            <person name="Liu H."/>
            <person name="Ma X."/>
            <person name="Yu H."/>
            <person name="Fang D."/>
            <person name="Li Y."/>
            <person name="Wang X."/>
            <person name="Wang W."/>
            <person name="Dong Y."/>
            <person name="Xiao B."/>
        </authorList>
    </citation>
    <scope>NUCLEOTIDE SEQUENCE [LARGE SCALE GENOMIC DNA]</scope>
    <source>
        <strain evidence="13">race 1</strain>
    </source>
</reference>
<comment type="catalytic activity">
    <reaction evidence="4 9">
        <text>sn-glycerol 3-phosphate + NAD(+) = dihydroxyacetone phosphate + NADH + H(+)</text>
        <dbReference type="Rhea" id="RHEA:11092"/>
        <dbReference type="ChEBI" id="CHEBI:15378"/>
        <dbReference type="ChEBI" id="CHEBI:57540"/>
        <dbReference type="ChEBI" id="CHEBI:57597"/>
        <dbReference type="ChEBI" id="CHEBI:57642"/>
        <dbReference type="ChEBI" id="CHEBI:57945"/>
        <dbReference type="EC" id="1.1.1.8"/>
    </reaction>
</comment>
<evidence type="ECO:0000256" key="9">
    <source>
        <dbReference type="RuleBase" id="RU361243"/>
    </source>
</evidence>
<evidence type="ECO:0000256" key="1">
    <source>
        <dbReference type="ARBA" id="ARBA00011009"/>
    </source>
</evidence>
<evidence type="ECO:0000256" key="7">
    <source>
        <dbReference type="PIRSR" id="PIRSR000114-3"/>
    </source>
</evidence>
<evidence type="ECO:0000259" key="11">
    <source>
        <dbReference type="Pfam" id="PF07479"/>
    </source>
</evidence>
<sequence>MPSKVCLVGSGNWGSAIARIIGENTKKLPETFERDINMWVFEEQVDGRKLTEIINSEHENVKYLPGYKLPENIIAVPDLLEAEQGLKQGAMAVSLIKGIDFDENGVVLVSDLIRKGLDIDCSVLMGANVANEVAAGDFCESTLGCADLRHGALLRELFNAPTFRVDVALDPHGVEMCGALKNVVALGAGFCDGLKYGGNTKAAIIRIGLSEMKKFCFKYFDGVKEDTFFESCGIADLITTCFGGRNRKCAEAFVTQKTTWEELEKTLLNGQMLQGTLTSKEVYAILKQHDATDQFPLFTAIYRIAFEGADPATITQLESSQ</sequence>
<gene>
    <name evidence="12" type="ORF">AM588_10008292</name>
</gene>
<dbReference type="Gene3D" id="1.10.1040.10">
    <property type="entry name" value="N-(1-d-carboxylethyl)-l-norvaline Dehydrogenase, domain 2"/>
    <property type="match status" value="1"/>
</dbReference>
<dbReference type="GO" id="GO:0042803">
    <property type="term" value="F:protein homodimerization activity"/>
    <property type="evidence" value="ECO:0007669"/>
    <property type="project" value="InterPro"/>
</dbReference>
<proteinExistence type="inferred from homology"/>
<dbReference type="EMBL" id="LNFP01000426">
    <property type="protein sequence ID" value="KUF92971.1"/>
    <property type="molecule type" value="Genomic_DNA"/>
</dbReference>
<dbReference type="PIRSF" id="PIRSF000114">
    <property type="entry name" value="Glycerol-3-P_dh"/>
    <property type="match status" value="1"/>
</dbReference>
<name>A0A0W8D9E2_PHYNI</name>
<keyword evidence="3 7" id="KW-0520">NAD</keyword>
<feature type="binding site" evidence="7">
    <location>
        <position position="274"/>
    </location>
    <ligand>
        <name>NAD(+)</name>
        <dbReference type="ChEBI" id="CHEBI:57540"/>
    </ligand>
</feature>
<dbReference type="Gene3D" id="3.40.50.720">
    <property type="entry name" value="NAD(P)-binding Rossmann-like Domain"/>
    <property type="match status" value="2"/>
</dbReference>
<dbReference type="GO" id="GO:0005975">
    <property type="term" value="P:carbohydrate metabolic process"/>
    <property type="evidence" value="ECO:0007669"/>
    <property type="project" value="InterPro"/>
</dbReference>
<feature type="binding site" evidence="7">
    <location>
        <position position="130"/>
    </location>
    <ligand>
        <name>NAD(+)</name>
        <dbReference type="ChEBI" id="CHEBI:57540"/>
    </ligand>
</feature>
<dbReference type="GO" id="GO:0046168">
    <property type="term" value="P:glycerol-3-phosphate catabolic process"/>
    <property type="evidence" value="ECO:0007669"/>
    <property type="project" value="UniProtKB-UniRule"/>
</dbReference>
<dbReference type="AlphaFoldDB" id="A0A0W8D9E2"/>
<dbReference type="SUPFAM" id="SSF51735">
    <property type="entry name" value="NAD(P)-binding Rossmann-fold domains"/>
    <property type="match status" value="1"/>
</dbReference>
<dbReference type="GO" id="GO:0141152">
    <property type="term" value="F:glycerol-3-phosphate dehydrogenase (NAD+) activity"/>
    <property type="evidence" value="ECO:0007669"/>
    <property type="project" value="UniProtKB-UniRule"/>
</dbReference>
<dbReference type="InterPro" id="IPR008927">
    <property type="entry name" value="6-PGluconate_DH-like_C_sf"/>
</dbReference>
<feature type="binding site" evidence="7">
    <location>
        <position position="245"/>
    </location>
    <ligand>
        <name>NAD(+)</name>
        <dbReference type="ChEBI" id="CHEBI:57540"/>
    </ligand>
</feature>
<dbReference type="InterPro" id="IPR017751">
    <property type="entry name" value="G3P_DH_NAD-dep_euk"/>
</dbReference>
<evidence type="ECO:0000259" key="10">
    <source>
        <dbReference type="Pfam" id="PF01210"/>
    </source>
</evidence>
<dbReference type="InterPro" id="IPR011128">
    <property type="entry name" value="G3P_DH_NAD-dep_N"/>
</dbReference>
<dbReference type="EC" id="1.1.1.8" evidence="9"/>
<evidence type="ECO:0000256" key="6">
    <source>
        <dbReference type="PIRSR" id="PIRSR000114-2"/>
    </source>
</evidence>
<comment type="similarity">
    <text evidence="1 8">Belongs to the NAD-dependent glycerol-3-phosphate dehydrogenase family.</text>
</comment>
<dbReference type="PRINTS" id="PR00077">
    <property type="entry name" value="GPDHDRGNASE"/>
</dbReference>
<feature type="binding site" evidence="6">
    <location>
        <begin position="245"/>
        <end position="246"/>
    </location>
    <ligand>
        <name>substrate</name>
    </ligand>
</feature>
<dbReference type="InterPro" id="IPR006168">
    <property type="entry name" value="G3P_DH_NAD-dep"/>
</dbReference>
<evidence type="ECO:0000256" key="3">
    <source>
        <dbReference type="ARBA" id="ARBA00023027"/>
    </source>
</evidence>
<evidence type="ECO:0000313" key="13">
    <source>
        <dbReference type="Proteomes" id="UP000054636"/>
    </source>
</evidence>
<feature type="domain" description="Glycerol-3-phosphate dehydrogenase NAD-dependent C-terminal" evidence="11">
    <location>
        <begin position="170"/>
        <end position="315"/>
    </location>
</feature>
<evidence type="ECO:0000256" key="8">
    <source>
        <dbReference type="RuleBase" id="RU000437"/>
    </source>
</evidence>
<dbReference type="GO" id="GO:0051287">
    <property type="term" value="F:NAD binding"/>
    <property type="evidence" value="ECO:0007669"/>
    <property type="project" value="UniProtKB-UniRule"/>
</dbReference>
<comment type="caution">
    <text evidence="12">The sequence shown here is derived from an EMBL/GenBank/DDBJ whole genome shotgun (WGS) entry which is preliminary data.</text>
</comment>
<dbReference type="Pfam" id="PF01210">
    <property type="entry name" value="NAD_Gly3P_dh_N"/>
    <property type="match status" value="1"/>
</dbReference>
<evidence type="ECO:0000313" key="12">
    <source>
        <dbReference type="EMBL" id="KUF92971.1"/>
    </source>
</evidence>
<organism evidence="12 13">
    <name type="scientific">Phytophthora nicotianae</name>
    <name type="common">Potato buckeye rot agent</name>
    <name type="synonym">Phytophthora parasitica</name>
    <dbReference type="NCBI Taxonomy" id="4792"/>
    <lineage>
        <taxon>Eukaryota</taxon>
        <taxon>Sar</taxon>
        <taxon>Stramenopiles</taxon>
        <taxon>Oomycota</taxon>
        <taxon>Peronosporomycetes</taxon>
        <taxon>Peronosporales</taxon>
        <taxon>Peronosporaceae</taxon>
        <taxon>Phytophthora</taxon>
    </lineage>
</organism>
<feature type="active site" description="Proton acceptor" evidence="5">
    <location>
        <position position="181"/>
    </location>
</feature>
<accession>A0A0W8D9E2</accession>
<feature type="binding site" evidence="7">
    <location>
        <begin position="9"/>
        <end position="14"/>
    </location>
    <ligand>
        <name>NAD(+)</name>
        <dbReference type="ChEBI" id="CHEBI:57540"/>
    </ligand>
</feature>
<dbReference type="PROSITE" id="PS00957">
    <property type="entry name" value="NAD_G3PDH"/>
    <property type="match status" value="1"/>
</dbReference>
<keyword evidence="2 8" id="KW-0560">Oxidoreductase</keyword>
<dbReference type="SUPFAM" id="SSF48179">
    <property type="entry name" value="6-phosphogluconate dehydrogenase C-terminal domain-like"/>
    <property type="match status" value="1"/>
</dbReference>
<feature type="binding site" evidence="7">
    <location>
        <position position="41"/>
    </location>
    <ligand>
        <name>NAD(+)</name>
        <dbReference type="ChEBI" id="CHEBI:57540"/>
    </ligand>
</feature>
<dbReference type="InterPro" id="IPR036291">
    <property type="entry name" value="NAD(P)-bd_dom_sf"/>
</dbReference>
<evidence type="ECO:0000256" key="5">
    <source>
        <dbReference type="PIRSR" id="PIRSR000114-1"/>
    </source>
</evidence>
<evidence type="ECO:0000256" key="2">
    <source>
        <dbReference type="ARBA" id="ARBA00023002"/>
    </source>
</evidence>
<dbReference type="InterPro" id="IPR013328">
    <property type="entry name" value="6PGD_dom2"/>
</dbReference>
<dbReference type="NCBIfam" id="TIGR03376">
    <property type="entry name" value="glycerol3P_DH"/>
    <property type="match status" value="1"/>
</dbReference>
<feature type="binding site" evidence="6">
    <location>
        <position position="97"/>
    </location>
    <ligand>
        <name>substrate</name>
    </ligand>
</feature>
<protein>
    <recommendedName>
        <fullName evidence="9">Glycerol-3-phosphate dehydrogenase [NAD(+)]</fullName>
        <ecNumber evidence="9">1.1.1.8</ecNumber>
    </recommendedName>
</protein>
<evidence type="ECO:0000256" key="4">
    <source>
        <dbReference type="ARBA" id="ARBA00048683"/>
    </source>
</evidence>
<dbReference type="InterPro" id="IPR006109">
    <property type="entry name" value="G3P_DH_NAD-dep_C"/>
</dbReference>
<dbReference type="PANTHER" id="PTHR11728">
    <property type="entry name" value="GLYCEROL-3-PHOSPHATE DEHYDROGENASE"/>
    <property type="match status" value="1"/>
</dbReference>
<feature type="domain" description="Glycerol-3-phosphate dehydrogenase NAD-dependent N-terminal" evidence="10">
    <location>
        <begin position="4"/>
        <end position="84"/>
    </location>
</feature>